<reference evidence="3 4" key="1">
    <citation type="submission" date="2016-10" db="EMBL/GenBank/DDBJ databases">
        <authorList>
            <person name="de Groot N.N."/>
        </authorList>
    </citation>
    <scope>NUCLEOTIDE SEQUENCE [LARGE SCALE GENOMIC DNA]</scope>
    <source>
        <strain evidence="3 4">Nl14</strain>
    </source>
</reference>
<feature type="signal peptide" evidence="2">
    <location>
        <begin position="1"/>
        <end position="24"/>
    </location>
</feature>
<evidence type="ECO:0000256" key="2">
    <source>
        <dbReference type="SAM" id="SignalP"/>
    </source>
</evidence>
<dbReference type="RefSeq" id="WP_074973601.1">
    <property type="nucleotide sequence ID" value="NZ_FPBZ01000003.1"/>
</dbReference>
<keyword evidence="1" id="KW-1133">Transmembrane helix</keyword>
<keyword evidence="1" id="KW-0812">Transmembrane</keyword>
<feature type="chain" id="PRO_5010184206" description="Proline-rich region" evidence="2">
    <location>
        <begin position="25"/>
        <end position="167"/>
    </location>
</feature>
<evidence type="ECO:0000256" key="1">
    <source>
        <dbReference type="SAM" id="Phobius"/>
    </source>
</evidence>
<dbReference type="AlphaFoldDB" id="A0A1I7G5K5"/>
<dbReference type="Proteomes" id="UP000182649">
    <property type="component" value="Unassembled WGS sequence"/>
</dbReference>
<evidence type="ECO:0000313" key="4">
    <source>
        <dbReference type="Proteomes" id="UP000182649"/>
    </source>
</evidence>
<dbReference type="OrthoDB" id="5397649at2"/>
<keyword evidence="2" id="KW-0732">Signal</keyword>
<feature type="transmembrane region" description="Helical" evidence="1">
    <location>
        <begin position="48"/>
        <end position="64"/>
    </location>
</feature>
<gene>
    <name evidence="3" type="ORF">SAMN05216417_103206</name>
</gene>
<accession>A0A1I7G5K5</accession>
<protein>
    <recommendedName>
        <fullName evidence="5">Proline-rich region</fullName>
    </recommendedName>
</protein>
<proteinExistence type="predicted"/>
<dbReference type="EMBL" id="FPBZ01000003">
    <property type="protein sequence ID" value="SFU43737.1"/>
    <property type="molecule type" value="Genomic_DNA"/>
</dbReference>
<evidence type="ECO:0000313" key="3">
    <source>
        <dbReference type="EMBL" id="SFU43737.1"/>
    </source>
</evidence>
<name>A0A1I7G5K5_9PROT</name>
<sequence>MKKMGFMYAFLILLGLFSAPAAWADKGGHYGGHYGGHHHGGHWGNPGLAFGLGIWGGYGLGYYGRAPYYPPYYRYGPPYGYAPYGYPAYGFSPWYGYTPGYAYPPMAPLVVTPAQPPVYIQQPPGIQSQHQPPAISYWHYCRNPEGYYPYVKNCTEGWLQVAPQPDQ</sequence>
<keyword evidence="1" id="KW-0472">Membrane</keyword>
<organism evidence="3 4">
    <name type="scientific">Nitrosospira multiformis</name>
    <dbReference type="NCBI Taxonomy" id="1231"/>
    <lineage>
        <taxon>Bacteria</taxon>
        <taxon>Pseudomonadati</taxon>
        <taxon>Pseudomonadota</taxon>
        <taxon>Betaproteobacteria</taxon>
        <taxon>Nitrosomonadales</taxon>
        <taxon>Nitrosomonadaceae</taxon>
        <taxon>Nitrosospira</taxon>
    </lineage>
</organism>
<evidence type="ECO:0008006" key="5">
    <source>
        <dbReference type="Google" id="ProtNLM"/>
    </source>
</evidence>